<dbReference type="CDD" id="cd01846">
    <property type="entry name" value="fatty_acyltransferase_like"/>
    <property type="match status" value="1"/>
</dbReference>
<dbReference type="Proteomes" id="UP000439903">
    <property type="component" value="Unassembled WGS sequence"/>
</dbReference>
<name>A0A8H4EVA5_GIGMA</name>
<sequence length="439" mass="49710">MDFATSPFQFFKSLLYNSSPIQYSFKLNQKNSPTTQHSTTTNLKKPNIPSSYTSKKLKQNITSSPNSKIASKIKLVKNLESPRKGFNKLIAFGDSFTDNGNVYNLTNNQWPSEINYMGHFCNGKVWAEYLAESLNVELENYAFGGATADSNFIQGSTGPAKHKVPGIKQQIEAFISANSANTKSKESMNHNPKLDKSQPFFKTKANPKVLKKLLKKNSLKKSNKNDFSKTLFAVWDTGNDYYFTDMAASPLEVVQSLIDALHLLVKAFPTISTLLVPNLPDLSRVPYFKLMNTVEKDKLSKMVDSHNKYLLQHLVKFSRETGVKVVYLKCDKFFVALQTDTGMNSFGLTNCVDAAFDIYGADEKECIDLKLSLNHVYNQPDDKDSYFYFDDYHYSSKVHEFMANVCFETLENSIYSNSPNKRNSFAARMYGMILGDYVQ</sequence>
<dbReference type="EMBL" id="WTPW01000013">
    <property type="protein sequence ID" value="KAF0560347.1"/>
    <property type="molecule type" value="Genomic_DNA"/>
</dbReference>
<dbReference type="PANTHER" id="PTHR45648:SF22">
    <property type="entry name" value="GDSL LIPASE_ACYLHYDROLASE FAMILY PROTEIN (AFU_ORTHOLOGUE AFUA_4G14700)"/>
    <property type="match status" value="1"/>
</dbReference>
<dbReference type="PANTHER" id="PTHR45648">
    <property type="entry name" value="GDSL LIPASE/ACYLHYDROLASE FAMILY PROTEIN (AFU_ORTHOLOGUE AFUA_4G14700)"/>
    <property type="match status" value="1"/>
</dbReference>
<evidence type="ECO:0000313" key="3">
    <source>
        <dbReference type="Proteomes" id="UP000439903"/>
    </source>
</evidence>
<keyword evidence="3" id="KW-1185">Reference proteome</keyword>
<comment type="caution">
    <text evidence="2">The sequence shown here is derived from an EMBL/GenBank/DDBJ whole genome shotgun (WGS) entry which is preliminary data.</text>
</comment>
<dbReference type="InterPro" id="IPR036514">
    <property type="entry name" value="SGNH_hydro_sf"/>
</dbReference>
<evidence type="ECO:0000313" key="2">
    <source>
        <dbReference type="EMBL" id="KAF0560347.1"/>
    </source>
</evidence>
<proteinExistence type="predicted"/>
<evidence type="ECO:0000256" key="1">
    <source>
        <dbReference type="ARBA" id="ARBA00022801"/>
    </source>
</evidence>
<dbReference type="InterPro" id="IPR001087">
    <property type="entry name" value="GDSL"/>
</dbReference>
<dbReference type="InterPro" id="IPR051058">
    <property type="entry name" value="GDSL_Est/Lipase"/>
</dbReference>
<dbReference type="Pfam" id="PF00657">
    <property type="entry name" value="Lipase_GDSL"/>
    <property type="match status" value="1"/>
</dbReference>
<protein>
    <submittedName>
        <fullName evidence="2">GDSL family lipase</fullName>
    </submittedName>
</protein>
<keyword evidence="1" id="KW-0378">Hydrolase</keyword>
<dbReference type="OrthoDB" id="1600564at2759"/>
<accession>A0A8H4EVA5</accession>
<dbReference type="Gene3D" id="3.40.50.1110">
    <property type="entry name" value="SGNH hydrolase"/>
    <property type="match status" value="1"/>
</dbReference>
<organism evidence="2 3">
    <name type="scientific">Gigaspora margarita</name>
    <dbReference type="NCBI Taxonomy" id="4874"/>
    <lineage>
        <taxon>Eukaryota</taxon>
        <taxon>Fungi</taxon>
        <taxon>Fungi incertae sedis</taxon>
        <taxon>Mucoromycota</taxon>
        <taxon>Glomeromycotina</taxon>
        <taxon>Glomeromycetes</taxon>
        <taxon>Diversisporales</taxon>
        <taxon>Gigasporaceae</taxon>
        <taxon>Gigaspora</taxon>
    </lineage>
</organism>
<dbReference type="SUPFAM" id="SSF52266">
    <property type="entry name" value="SGNH hydrolase"/>
    <property type="match status" value="2"/>
</dbReference>
<reference evidence="2 3" key="1">
    <citation type="journal article" date="2019" name="Environ. Microbiol.">
        <title>At the nexus of three kingdoms: the genome of the mycorrhizal fungus Gigaspora margarita provides insights into plant, endobacterial and fungal interactions.</title>
        <authorList>
            <person name="Venice F."/>
            <person name="Ghignone S."/>
            <person name="Salvioli di Fossalunga A."/>
            <person name="Amselem J."/>
            <person name="Novero M."/>
            <person name="Xianan X."/>
            <person name="Sedzielewska Toro K."/>
            <person name="Morin E."/>
            <person name="Lipzen A."/>
            <person name="Grigoriev I.V."/>
            <person name="Henrissat B."/>
            <person name="Martin F.M."/>
            <person name="Bonfante P."/>
        </authorList>
    </citation>
    <scope>NUCLEOTIDE SEQUENCE [LARGE SCALE GENOMIC DNA]</scope>
    <source>
        <strain evidence="2 3">BEG34</strain>
    </source>
</reference>
<gene>
    <name evidence="2" type="ORF">F8M41_002346</name>
</gene>
<dbReference type="AlphaFoldDB" id="A0A8H4EVA5"/>
<dbReference type="GO" id="GO:0016788">
    <property type="term" value="F:hydrolase activity, acting on ester bonds"/>
    <property type="evidence" value="ECO:0007669"/>
    <property type="project" value="InterPro"/>
</dbReference>